<keyword evidence="9 15" id="KW-1133">Transmembrane helix</keyword>
<dbReference type="EMBL" id="QWIP01000464">
    <property type="protein sequence ID" value="RMY63383.1"/>
    <property type="molecule type" value="Genomic_DNA"/>
</dbReference>
<dbReference type="PANTHER" id="PTHR33048:SF160">
    <property type="entry name" value="SAT4 FAMILY MEMBRANE PROTEIN"/>
    <property type="match status" value="1"/>
</dbReference>
<dbReference type="GO" id="GO:0046872">
    <property type="term" value="F:metal ion binding"/>
    <property type="evidence" value="ECO:0007669"/>
    <property type="project" value="UniProtKB-UniRule"/>
</dbReference>
<keyword evidence="11 14" id="KW-1015">Disulfide bond</keyword>
<evidence type="ECO:0000256" key="16">
    <source>
        <dbReference type="SAM" id="SignalP"/>
    </source>
</evidence>
<dbReference type="AlphaFoldDB" id="A0A3M7DH03"/>
<evidence type="ECO:0000256" key="7">
    <source>
        <dbReference type="ARBA" id="ARBA00022692"/>
    </source>
</evidence>
<comment type="similarity">
    <text evidence="4">Belongs to the RBT5 family.</text>
</comment>
<dbReference type="GO" id="GO:0098552">
    <property type="term" value="C:side of membrane"/>
    <property type="evidence" value="ECO:0007669"/>
    <property type="project" value="UniProtKB-KW"/>
</dbReference>
<keyword evidence="5" id="KW-0964">Secreted</keyword>
<sequence>MRPKLLVHCLLWTAAAALTNIETRSSESLLRSATPSFASLPSTDNVNPQHLLGPRVAPQSVLEDIEPPPACAAACVAETAPQFGCGVLDAQCQCSQPAFDMENGLCVQQNCSRRDGLVARHYSAVLCERPVHSRGRFVSEIKWSLFGLSTLALALRLLTRSPLLRGAGLGWDDGAISLAYVFLVAEEAGSEIMLQNGFGRDLWYLDPNEITTLLKWFWLGEIWYFNIMTWTKVSILAMCLRVWPRSTTTHLREAIYTVMAIIILSDVAFTFSIIFSCQPVEAKYTNWDLEHPGKCIKNKPHFIAMGVVNIILDLAVFFLPIPKLLQTQLPTRKKIGISMTFLVGLLVTIFSIVRLAMAVPALSTDNPSYDLVQVVAWSQFEFNFAIICACMPNYAGPIQRAWKWFRGLEPSKVYSSFAHSSLSSKHAVRETTAVPDDGGSESNLNHDFLGKSWSASDQDGSVQHGVLPFEQFELKDKDARSKNHVEPVLREFQS</sequence>
<comment type="caution">
    <text evidence="18">The sequence shown here is derived from an EMBL/GenBank/DDBJ whole genome shotgun (WGS) entry which is preliminary data.</text>
</comment>
<evidence type="ECO:0000256" key="3">
    <source>
        <dbReference type="ARBA" id="ARBA00004613"/>
    </source>
</evidence>
<feature type="transmembrane region" description="Helical" evidence="15">
    <location>
        <begin position="341"/>
        <end position="362"/>
    </location>
</feature>
<feature type="disulfide bond" evidence="14">
    <location>
        <begin position="75"/>
        <end position="106"/>
    </location>
</feature>
<dbReference type="Pfam" id="PF05730">
    <property type="entry name" value="CFEM"/>
    <property type="match status" value="1"/>
</dbReference>
<dbReference type="GO" id="GO:0005576">
    <property type="term" value="C:extracellular region"/>
    <property type="evidence" value="ECO:0007669"/>
    <property type="project" value="UniProtKB-SubCell"/>
</dbReference>
<organism evidence="18 19">
    <name type="scientific">Hortaea werneckii</name>
    <name type="common">Black yeast</name>
    <name type="synonym">Cladosporium werneckii</name>
    <dbReference type="NCBI Taxonomy" id="91943"/>
    <lineage>
        <taxon>Eukaryota</taxon>
        <taxon>Fungi</taxon>
        <taxon>Dikarya</taxon>
        <taxon>Ascomycota</taxon>
        <taxon>Pezizomycotina</taxon>
        <taxon>Dothideomycetes</taxon>
        <taxon>Dothideomycetidae</taxon>
        <taxon>Mycosphaerellales</taxon>
        <taxon>Teratosphaeriaceae</taxon>
        <taxon>Hortaea</taxon>
    </lineage>
</organism>
<evidence type="ECO:0000256" key="11">
    <source>
        <dbReference type="ARBA" id="ARBA00023157"/>
    </source>
</evidence>
<dbReference type="InterPro" id="IPR052337">
    <property type="entry name" value="SAT4-like"/>
</dbReference>
<name>A0A3M7DH03_HORWE</name>
<keyword evidence="7 15" id="KW-0812">Transmembrane</keyword>
<evidence type="ECO:0000256" key="15">
    <source>
        <dbReference type="SAM" id="Phobius"/>
    </source>
</evidence>
<dbReference type="InterPro" id="IPR049326">
    <property type="entry name" value="Rhodopsin_dom_fungi"/>
</dbReference>
<evidence type="ECO:0000256" key="5">
    <source>
        <dbReference type="ARBA" id="ARBA00022525"/>
    </source>
</evidence>
<evidence type="ECO:0000256" key="14">
    <source>
        <dbReference type="PROSITE-ProRule" id="PRU01356"/>
    </source>
</evidence>
<feature type="disulfide bond" evidence="14">
    <location>
        <begin position="71"/>
        <end position="111"/>
    </location>
</feature>
<feature type="domain" description="CFEM" evidence="17">
    <location>
        <begin position="44"/>
        <end position="154"/>
    </location>
</feature>
<comment type="subcellular location">
    <subcellularLocation>
        <location evidence="2">Membrane</location>
        <topology evidence="2">Lipid-anchor</topology>
        <topology evidence="2">GPI-anchor</topology>
    </subcellularLocation>
    <subcellularLocation>
        <location evidence="1">Membrane</location>
        <topology evidence="1">Multi-pass membrane protein</topology>
    </subcellularLocation>
    <subcellularLocation>
        <location evidence="3">Secreted</location>
    </subcellularLocation>
</comment>
<evidence type="ECO:0000313" key="18">
    <source>
        <dbReference type="EMBL" id="RMY63383.1"/>
    </source>
</evidence>
<evidence type="ECO:0000256" key="6">
    <source>
        <dbReference type="ARBA" id="ARBA00022622"/>
    </source>
</evidence>
<evidence type="ECO:0000256" key="8">
    <source>
        <dbReference type="ARBA" id="ARBA00022729"/>
    </source>
</evidence>
<keyword evidence="6" id="KW-0336">GPI-anchor</keyword>
<accession>A0A3M7DH03</accession>
<feature type="transmembrane region" description="Helical" evidence="15">
    <location>
        <begin position="302"/>
        <end position="321"/>
    </location>
</feature>
<protein>
    <recommendedName>
        <fullName evidence="17">CFEM domain-containing protein</fullName>
    </recommendedName>
</protein>
<dbReference type="SMART" id="SM00747">
    <property type="entry name" value="CFEM"/>
    <property type="match status" value="1"/>
</dbReference>
<proteinExistence type="inferred from homology"/>
<reference evidence="18 19" key="1">
    <citation type="journal article" date="2018" name="BMC Genomics">
        <title>Genomic evidence for intraspecific hybridization in a clonal and extremely halotolerant yeast.</title>
        <authorList>
            <person name="Gostincar C."/>
            <person name="Stajich J.E."/>
            <person name="Zupancic J."/>
            <person name="Zalar P."/>
            <person name="Gunde-Cimerman N."/>
        </authorList>
    </citation>
    <scope>NUCLEOTIDE SEQUENCE [LARGE SCALE GENOMIC DNA]</scope>
    <source>
        <strain evidence="18 19">EXF-2682</strain>
    </source>
</reference>
<evidence type="ECO:0000256" key="9">
    <source>
        <dbReference type="ARBA" id="ARBA00022989"/>
    </source>
</evidence>
<evidence type="ECO:0000256" key="1">
    <source>
        <dbReference type="ARBA" id="ARBA00004141"/>
    </source>
</evidence>
<evidence type="ECO:0000256" key="2">
    <source>
        <dbReference type="ARBA" id="ARBA00004589"/>
    </source>
</evidence>
<feature type="transmembrane region" description="Helical" evidence="15">
    <location>
        <begin position="374"/>
        <end position="396"/>
    </location>
</feature>
<keyword evidence="6" id="KW-0325">Glycoprotein</keyword>
<feature type="chain" id="PRO_5018028786" description="CFEM domain-containing protein" evidence="16">
    <location>
        <begin position="18"/>
        <end position="494"/>
    </location>
</feature>
<dbReference type="Proteomes" id="UP000269276">
    <property type="component" value="Unassembled WGS sequence"/>
</dbReference>
<feature type="signal peptide" evidence="16">
    <location>
        <begin position="1"/>
        <end position="17"/>
    </location>
</feature>
<gene>
    <name evidence="18" type="ORF">D0863_10583</name>
</gene>
<evidence type="ECO:0000256" key="10">
    <source>
        <dbReference type="ARBA" id="ARBA00023136"/>
    </source>
</evidence>
<feature type="binding site" description="axial binding residue" evidence="14">
    <location>
        <position position="89"/>
    </location>
    <ligand>
        <name>heme</name>
        <dbReference type="ChEBI" id="CHEBI:30413"/>
    </ligand>
    <ligandPart>
        <name>Fe</name>
        <dbReference type="ChEBI" id="CHEBI:18248"/>
    </ligandPart>
</feature>
<dbReference type="Pfam" id="PF20684">
    <property type="entry name" value="Fung_rhodopsin"/>
    <property type="match status" value="1"/>
</dbReference>
<feature type="disulfide bond" evidence="14">
    <location>
        <begin position="85"/>
        <end position="92"/>
    </location>
</feature>
<keyword evidence="12" id="KW-0449">Lipoprotein</keyword>
<keyword evidence="8 16" id="KW-0732">Signal</keyword>
<keyword evidence="14" id="KW-0479">Metal-binding</keyword>
<dbReference type="PROSITE" id="PS52012">
    <property type="entry name" value="CFEM"/>
    <property type="match status" value="1"/>
</dbReference>
<feature type="transmembrane region" description="Helical" evidence="15">
    <location>
        <begin position="255"/>
        <end position="275"/>
    </location>
</feature>
<feature type="disulfide bond" evidence="14">
    <location>
        <begin position="94"/>
        <end position="127"/>
    </location>
</feature>
<evidence type="ECO:0000259" key="17">
    <source>
        <dbReference type="PROSITE" id="PS52012"/>
    </source>
</evidence>
<keyword evidence="14" id="KW-0408">Iron</keyword>
<evidence type="ECO:0000256" key="12">
    <source>
        <dbReference type="ARBA" id="ARBA00023288"/>
    </source>
</evidence>
<evidence type="ECO:0000256" key="4">
    <source>
        <dbReference type="ARBA" id="ARBA00010031"/>
    </source>
</evidence>
<evidence type="ECO:0000313" key="19">
    <source>
        <dbReference type="Proteomes" id="UP000269276"/>
    </source>
</evidence>
<evidence type="ECO:0000256" key="13">
    <source>
        <dbReference type="ARBA" id="ARBA00038359"/>
    </source>
</evidence>
<dbReference type="VEuPathDB" id="FungiDB:BTJ68_06219"/>
<comment type="similarity">
    <text evidence="13">Belongs to the SAT4 family.</text>
</comment>
<dbReference type="OrthoDB" id="2496787at2759"/>
<dbReference type="PANTHER" id="PTHR33048">
    <property type="entry name" value="PTH11-LIKE INTEGRAL MEMBRANE PROTEIN (AFU_ORTHOLOGUE AFUA_5G11245)"/>
    <property type="match status" value="1"/>
</dbReference>
<dbReference type="InterPro" id="IPR008427">
    <property type="entry name" value="Extracellular_membr_CFEM_dom"/>
</dbReference>
<keyword evidence="10 15" id="KW-0472">Membrane</keyword>
<feature type="transmembrane region" description="Helical" evidence="15">
    <location>
        <begin position="222"/>
        <end position="243"/>
    </location>
</feature>
<keyword evidence="14" id="KW-0349">Heme</keyword>